<evidence type="ECO:0000313" key="1">
    <source>
        <dbReference type="EMBL" id="KAG9068633.1"/>
    </source>
</evidence>
<protein>
    <submittedName>
        <fullName evidence="1">Uncharacterized protein</fullName>
    </submittedName>
</protein>
<comment type="caution">
    <text evidence="1">The sequence shown here is derived from an EMBL/GenBank/DDBJ whole genome shotgun (WGS) entry which is preliminary data.</text>
</comment>
<reference evidence="1" key="1">
    <citation type="submission" date="2021-06" db="EMBL/GenBank/DDBJ databases">
        <title>Genome Sequence of Mortierella hyaline Strain SCG-10, a Cold-Adapted, Nitrate-Reducing Fungus Isolated from Soil in Minnesota, USA.</title>
        <authorList>
            <person name="Aldossari N."/>
        </authorList>
    </citation>
    <scope>NUCLEOTIDE SEQUENCE</scope>
    <source>
        <strain evidence="1">SCG-10</strain>
    </source>
</reference>
<proteinExistence type="predicted"/>
<dbReference type="Proteomes" id="UP000707451">
    <property type="component" value="Unassembled WGS sequence"/>
</dbReference>
<evidence type="ECO:0000313" key="2">
    <source>
        <dbReference type="Proteomes" id="UP000707451"/>
    </source>
</evidence>
<keyword evidence="2" id="KW-1185">Reference proteome</keyword>
<dbReference type="AlphaFoldDB" id="A0A9P8BUW0"/>
<organism evidence="1 2">
    <name type="scientific">Linnemannia hyalina</name>
    <dbReference type="NCBI Taxonomy" id="64524"/>
    <lineage>
        <taxon>Eukaryota</taxon>
        <taxon>Fungi</taxon>
        <taxon>Fungi incertae sedis</taxon>
        <taxon>Mucoromycota</taxon>
        <taxon>Mortierellomycotina</taxon>
        <taxon>Mortierellomycetes</taxon>
        <taxon>Mortierellales</taxon>
        <taxon>Mortierellaceae</taxon>
        <taxon>Linnemannia</taxon>
    </lineage>
</organism>
<gene>
    <name evidence="1" type="ORF">KI688_010910</name>
</gene>
<sequence length="110" mass="12386">MDADKCHTLENGRIVYFDFLVDGSENTGTTTAYTQGYQKHDLASIVMLEQRQNLTAATAAEHRHEGRRPHARTHTLTEGTALQRPSDRLTTIFMTLLHRTSGRFNPMKAG</sequence>
<accession>A0A9P8BUW0</accession>
<dbReference type="EMBL" id="JAHRHY010000006">
    <property type="protein sequence ID" value="KAG9068633.1"/>
    <property type="molecule type" value="Genomic_DNA"/>
</dbReference>
<name>A0A9P8BUW0_9FUNG</name>